<proteinExistence type="inferred from homology"/>
<dbReference type="InterPro" id="IPR013763">
    <property type="entry name" value="Cyclin-like_dom"/>
</dbReference>
<protein>
    <recommendedName>
        <fullName evidence="3">Cyclin-like domain-containing protein</fullName>
    </recommendedName>
</protein>
<feature type="compositionally biased region" description="Basic residues" evidence="2">
    <location>
        <begin position="34"/>
        <end position="46"/>
    </location>
</feature>
<dbReference type="SUPFAM" id="SSF47954">
    <property type="entry name" value="Cyclin-like"/>
    <property type="match status" value="1"/>
</dbReference>
<dbReference type="RefSeq" id="XP_014152758.1">
    <property type="nucleotide sequence ID" value="XM_014297283.1"/>
</dbReference>
<dbReference type="SMART" id="SM00385">
    <property type="entry name" value="CYCLIN"/>
    <property type="match status" value="1"/>
</dbReference>
<reference evidence="4 5" key="1">
    <citation type="submission" date="2011-02" db="EMBL/GenBank/DDBJ databases">
        <title>The Genome Sequence of Sphaeroforma arctica JP610.</title>
        <authorList>
            <consortium name="The Broad Institute Genome Sequencing Platform"/>
            <person name="Russ C."/>
            <person name="Cuomo C."/>
            <person name="Young S.K."/>
            <person name="Zeng Q."/>
            <person name="Gargeya S."/>
            <person name="Alvarado L."/>
            <person name="Berlin A."/>
            <person name="Chapman S.B."/>
            <person name="Chen Z."/>
            <person name="Freedman E."/>
            <person name="Gellesch M."/>
            <person name="Goldberg J."/>
            <person name="Griggs A."/>
            <person name="Gujja S."/>
            <person name="Heilman E."/>
            <person name="Heiman D."/>
            <person name="Howarth C."/>
            <person name="Mehta T."/>
            <person name="Neiman D."/>
            <person name="Pearson M."/>
            <person name="Roberts A."/>
            <person name="Saif S."/>
            <person name="Shea T."/>
            <person name="Shenoy N."/>
            <person name="Sisk P."/>
            <person name="Stolte C."/>
            <person name="Sykes S."/>
            <person name="White J."/>
            <person name="Yandava C."/>
            <person name="Burger G."/>
            <person name="Gray M.W."/>
            <person name="Holland P.W.H."/>
            <person name="King N."/>
            <person name="Lang F.B.F."/>
            <person name="Roger A.J."/>
            <person name="Ruiz-Trillo I."/>
            <person name="Haas B."/>
            <person name="Nusbaum C."/>
            <person name="Birren B."/>
        </authorList>
    </citation>
    <scope>NUCLEOTIDE SEQUENCE [LARGE SCALE GENOMIC DNA]</scope>
    <source>
        <strain evidence="4 5">JP610</strain>
    </source>
</reference>
<evidence type="ECO:0000256" key="1">
    <source>
        <dbReference type="RuleBase" id="RU000383"/>
    </source>
</evidence>
<dbReference type="Proteomes" id="UP000054560">
    <property type="component" value="Unassembled WGS sequence"/>
</dbReference>
<dbReference type="CDD" id="cd20540">
    <property type="entry name" value="CYCLIN_CCNY_like"/>
    <property type="match status" value="1"/>
</dbReference>
<feature type="domain" description="Cyclin-like" evidence="3">
    <location>
        <begin position="391"/>
        <end position="475"/>
    </location>
</feature>
<comment type="similarity">
    <text evidence="1">Belongs to the cyclin family.</text>
</comment>
<evidence type="ECO:0000313" key="4">
    <source>
        <dbReference type="EMBL" id="KNC78856.1"/>
    </source>
</evidence>
<sequence length="553" mass="60651">MGQNASKKMMNSSRPGPKKGSKDQLDEVSSMSKHSSHKSGAGHKQKILPSDHATVTTDVSTTAHDHVETTNGVINPSDKESNPLHQSKIGKAGTPPSKPINNQVTPPISNTAPDSGVAQQDSITRQNSKPLAASDSPKSQQKAGGSRESDPIVVKNEATGMPVEAQLKGQALSQAQPSQTDQKAEPTSTQGKLRMQMNSAAADLAAEEDELNDNVDQMVDLATTTSRMSLSGSKTGLRRQSTSSLQHISDRAPLSTGNTINGNSAVFYSDYHKDETALRASKQLRKRKHRKRAKTNGLVDVVAIAARRAKHQKLSNSCSTLFVEQTVSQPNLDLILQCAATAIHMTFTTTLALPERPRFNAIFDEKLFPLTAQRIPQDYATHLLSVTSIYDFLRAFFKAAVLTADVAIVTMVYISRLHNTGLVLQPANWKRVVLGAIMLASKVWDDQAVWNADYCKVLPDVTVESINQLEREVLERLFYNVSVSSAEYAQHYFDLRIYCLRADHVEGVVFSPLRVRKAKELDVMVVHQSDSRVLQRANSSEMYRPVSSNVIIS</sequence>
<accession>A0A0L0FQN3</accession>
<evidence type="ECO:0000256" key="2">
    <source>
        <dbReference type="SAM" id="MobiDB-lite"/>
    </source>
</evidence>
<feature type="region of interest" description="Disordered" evidence="2">
    <location>
        <begin position="1"/>
        <end position="154"/>
    </location>
</feature>
<evidence type="ECO:0000313" key="5">
    <source>
        <dbReference type="Proteomes" id="UP000054560"/>
    </source>
</evidence>
<organism evidence="4 5">
    <name type="scientific">Sphaeroforma arctica JP610</name>
    <dbReference type="NCBI Taxonomy" id="667725"/>
    <lineage>
        <taxon>Eukaryota</taxon>
        <taxon>Ichthyosporea</taxon>
        <taxon>Ichthyophonida</taxon>
        <taxon>Sphaeroforma</taxon>
    </lineage>
</organism>
<feature type="compositionally biased region" description="Polar residues" evidence="2">
    <location>
        <begin position="99"/>
        <end position="129"/>
    </location>
</feature>
<feature type="compositionally biased region" description="Polar residues" evidence="2">
    <location>
        <begin position="1"/>
        <end position="14"/>
    </location>
</feature>
<evidence type="ECO:0000259" key="3">
    <source>
        <dbReference type="SMART" id="SM00385"/>
    </source>
</evidence>
<dbReference type="PANTHER" id="PTHR14248">
    <property type="entry name" value="CYCLIN Y, ISOFORM A"/>
    <property type="match status" value="1"/>
</dbReference>
<keyword evidence="5" id="KW-1185">Reference proteome</keyword>
<dbReference type="OrthoDB" id="10250320at2759"/>
<dbReference type="eggNOG" id="KOG1675">
    <property type="taxonomic scope" value="Eukaryota"/>
</dbReference>
<name>A0A0L0FQN3_9EUKA</name>
<gene>
    <name evidence="4" type="ORF">SARC_08730</name>
</gene>
<dbReference type="InterPro" id="IPR036915">
    <property type="entry name" value="Cyclin-like_sf"/>
</dbReference>
<feature type="compositionally biased region" description="Polar residues" evidence="2">
    <location>
        <begin position="53"/>
        <end position="62"/>
    </location>
</feature>
<dbReference type="Gene3D" id="1.10.472.10">
    <property type="entry name" value="Cyclin-like"/>
    <property type="match status" value="1"/>
</dbReference>
<dbReference type="AlphaFoldDB" id="A0A0L0FQN3"/>
<feature type="compositionally biased region" description="Polar residues" evidence="2">
    <location>
        <begin position="171"/>
        <end position="193"/>
    </location>
</feature>
<feature type="region of interest" description="Disordered" evidence="2">
    <location>
        <begin position="167"/>
        <end position="193"/>
    </location>
</feature>
<keyword evidence="1" id="KW-0195">Cyclin</keyword>
<dbReference type="GeneID" id="25909234"/>
<dbReference type="Pfam" id="PF00134">
    <property type="entry name" value="Cyclin_N"/>
    <property type="match status" value="1"/>
</dbReference>
<dbReference type="InterPro" id="IPR006671">
    <property type="entry name" value="Cyclin_N"/>
</dbReference>
<dbReference type="EMBL" id="KQ242411">
    <property type="protein sequence ID" value="KNC78856.1"/>
    <property type="molecule type" value="Genomic_DNA"/>
</dbReference>